<proteinExistence type="predicted"/>
<dbReference type="PANTHER" id="PTHR38731:SF1">
    <property type="entry name" value="FECR PROTEIN DOMAIN-CONTAINING PROTEIN"/>
    <property type="match status" value="1"/>
</dbReference>
<feature type="domain" description="FecR protein" evidence="1">
    <location>
        <begin position="57"/>
        <end position="150"/>
    </location>
</feature>
<sequence>MKVWQIILTIILLSTSTLSYSAIGTVTEQANTPASIQRKTQTLTSAKGTGVEMEDAVKTSQGKVGITFADDTKVQVNENSKLVIDDFVYDPKNKGAGKLALNMAGGTVRYASGAIAKNNPSKVAINTPTATIAVRGTDFTATVDELGASTIILLPSCADKIKTLSQLDPKDKNCVTGIIDVITDAGTVTLDKPFQATRVESRAQAPLKPTVLSLSVDAMNGLLILTPPPEIKKAQQEQKAAATANFLEQNFLKEADLGNVLADQQKEIFKSKLAQNFLDQQFLENMLTMLNDQLNENFLKIADGLLPDYKASTGVKVAVDEMAVTLCRSDGSNNQCVSLNKSENSTVFQQQGSVIVKNRVNAGNGTVITLKQN</sequence>
<evidence type="ECO:0000313" key="2">
    <source>
        <dbReference type="EMBL" id="CAB4124979.1"/>
    </source>
</evidence>
<organism evidence="3">
    <name type="scientific">uncultured Caudovirales phage</name>
    <dbReference type="NCBI Taxonomy" id="2100421"/>
    <lineage>
        <taxon>Viruses</taxon>
        <taxon>Duplodnaviria</taxon>
        <taxon>Heunggongvirae</taxon>
        <taxon>Uroviricota</taxon>
        <taxon>Caudoviricetes</taxon>
        <taxon>Peduoviridae</taxon>
        <taxon>Maltschvirus</taxon>
        <taxon>Maltschvirus maltsch</taxon>
    </lineage>
</organism>
<dbReference type="InterPro" id="IPR006860">
    <property type="entry name" value="FecR"/>
</dbReference>
<evidence type="ECO:0000313" key="3">
    <source>
        <dbReference type="EMBL" id="CAB5208719.1"/>
    </source>
</evidence>
<gene>
    <name evidence="3" type="ORF">UFOVP181_129</name>
    <name evidence="2" type="ORF">UFOVP57_33</name>
</gene>
<dbReference type="Pfam" id="PF04773">
    <property type="entry name" value="FecR"/>
    <property type="match status" value="1"/>
</dbReference>
<accession>A0A6J7WD90</accession>
<dbReference type="PANTHER" id="PTHR38731">
    <property type="entry name" value="LIPL45-RELATED LIPOPROTEIN-RELATED"/>
    <property type="match status" value="1"/>
</dbReference>
<evidence type="ECO:0000259" key="1">
    <source>
        <dbReference type="Pfam" id="PF04773"/>
    </source>
</evidence>
<protein>
    <submittedName>
        <fullName evidence="3">FecR protein</fullName>
    </submittedName>
</protein>
<name>A0A6J7WD90_9CAUD</name>
<dbReference type="EMBL" id="LR798231">
    <property type="protein sequence ID" value="CAB5208719.1"/>
    <property type="molecule type" value="Genomic_DNA"/>
</dbReference>
<dbReference type="EMBL" id="LR796187">
    <property type="protein sequence ID" value="CAB4124979.1"/>
    <property type="molecule type" value="Genomic_DNA"/>
</dbReference>
<dbReference type="Gene3D" id="2.60.120.1440">
    <property type="match status" value="1"/>
</dbReference>
<reference evidence="3" key="1">
    <citation type="submission" date="2020-05" db="EMBL/GenBank/DDBJ databases">
        <authorList>
            <person name="Chiriac C."/>
            <person name="Salcher M."/>
            <person name="Ghai R."/>
            <person name="Kavagutti S V."/>
        </authorList>
    </citation>
    <scope>NUCLEOTIDE SEQUENCE</scope>
</reference>